<sequence>MLYIRILILLAVFMGYTALLNYKYHIRVEFAPAIISCVISVLMLFAGILNVFIPAVRLITVGGLVSFAYTVIKQKWPTKFTIRREYIIAFMWILILGYFAVLIRGSHFIHYDNFSHWAIIIKTMLINNRMPNFQDSLVMFQAYPLGSSLFIYYVCKIIGDTDACYIFGQIVLLVSFIFPLSSFVSKKNWSAGVIISAFSVYALISNISIYDLLVDTVMPLAGLSLFCIIKFESNSLDENRVNRLIFEIMPISIFLLQVKNSGVFFCLICWVYFFIRFKSFEIRNRRKIIVLLKFAFYDIVLPLVTTYLWKKHVQLVFGSGDTFKHAISLKNYKNIFGEKTPENIIDIGKKMIVKLTDIHNESFAPMLATTILVIVLIVLNWLIKEKRQAITHVKNLLAVYVIIATYVISVYLMYIFSMPLGEAVDLAGYERYMLTLDIFIFGMAIVFVLSDKAANNNLMVIMFFIISILPIWPIKNSIVSLVKRQDYSITTRGQLQKLLKDNGVAAEKSYLIYTNGNNGSPGYIYYLARFELWSNNVTTTASDDLNNYSDSWDSYDYIIMFTPDEFSNAWLEKNGFSDYANTEKTVISLQ</sequence>
<keyword evidence="1" id="KW-0812">Transmembrane</keyword>
<feature type="transmembrane region" description="Helical" evidence="1">
    <location>
        <begin position="30"/>
        <end position="49"/>
    </location>
</feature>
<feature type="transmembrane region" description="Helical" evidence="1">
    <location>
        <begin position="457"/>
        <end position="474"/>
    </location>
</feature>
<proteinExistence type="predicted"/>
<evidence type="ECO:0000313" key="2">
    <source>
        <dbReference type="EMBL" id="SHF61295.1"/>
    </source>
</evidence>
<feature type="transmembrane region" description="Helical" evidence="1">
    <location>
        <begin position="395"/>
        <end position="416"/>
    </location>
</feature>
<protein>
    <recommendedName>
        <fullName evidence="4">Dolichyl-phosphate-mannose-protein mannosyltransferase</fullName>
    </recommendedName>
</protein>
<evidence type="ECO:0000256" key="1">
    <source>
        <dbReference type="SAM" id="Phobius"/>
    </source>
</evidence>
<keyword evidence="1" id="KW-0472">Membrane</keyword>
<feature type="transmembrane region" description="Helical" evidence="1">
    <location>
        <begin position="363"/>
        <end position="383"/>
    </location>
</feature>
<name>A0A1M5D331_9CLOT</name>
<feature type="transmembrane region" description="Helical" evidence="1">
    <location>
        <begin position="432"/>
        <end position="450"/>
    </location>
</feature>
<dbReference type="EMBL" id="FQVI01000053">
    <property type="protein sequence ID" value="SHF61295.1"/>
    <property type="molecule type" value="Genomic_DNA"/>
</dbReference>
<keyword evidence="3" id="KW-1185">Reference proteome</keyword>
<keyword evidence="1" id="KW-1133">Transmembrane helix</keyword>
<gene>
    <name evidence="2" type="ORF">SAMN02745158_04395</name>
</gene>
<dbReference type="STRING" id="1122155.SAMN02745158_04395"/>
<evidence type="ECO:0008006" key="4">
    <source>
        <dbReference type="Google" id="ProtNLM"/>
    </source>
</evidence>
<feature type="transmembrane region" description="Helical" evidence="1">
    <location>
        <begin position="6"/>
        <end position="23"/>
    </location>
</feature>
<accession>A0A1M5D331</accession>
<evidence type="ECO:0000313" key="3">
    <source>
        <dbReference type="Proteomes" id="UP000184245"/>
    </source>
</evidence>
<feature type="transmembrane region" description="Helical" evidence="1">
    <location>
        <begin position="84"/>
        <end position="103"/>
    </location>
</feature>
<dbReference type="Proteomes" id="UP000184245">
    <property type="component" value="Unassembled WGS sequence"/>
</dbReference>
<feature type="transmembrane region" description="Helical" evidence="1">
    <location>
        <begin position="162"/>
        <end position="183"/>
    </location>
</feature>
<feature type="transmembrane region" description="Helical" evidence="1">
    <location>
        <begin position="251"/>
        <end position="275"/>
    </location>
</feature>
<organism evidence="2 3">
    <name type="scientific">Lactonifactor longoviformis DSM 17459</name>
    <dbReference type="NCBI Taxonomy" id="1122155"/>
    <lineage>
        <taxon>Bacteria</taxon>
        <taxon>Bacillati</taxon>
        <taxon>Bacillota</taxon>
        <taxon>Clostridia</taxon>
        <taxon>Eubacteriales</taxon>
        <taxon>Clostridiaceae</taxon>
        <taxon>Lactonifactor</taxon>
    </lineage>
</organism>
<feature type="transmembrane region" description="Helical" evidence="1">
    <location>
        <begin position="189"/>
        <end position="205"/>
    </location>
</feature>
<feature type="transmembrane region" description="Helical" evidence="1">
    <location>
        <begin position="287"/>
        <end position="309"/>
    </location>
</feature>
<dbReference type="AlphaFoldDB" id="A0A1M5D331"/>
<reference evidence="2 3" key="1">
    <citation type="submission" date="2016-11" db="EMBL/GenBank/DDBJ databases">
        <authorList>
            <person name="Jaros S."/>
            <person name="Januszkiewicz K."/>
            <person name="Wedrychowicz H."/>
        </authorList>
    </citation>
    <scope>NUCLEOTIDE SEQUENCE [LARGE SCALE GENOMIC DNA]</scope>
    <source>
        <strain evidence="2 3">DSM 17459</strain>
    </source>
</reference>